<proteinExistence type="predicted"/>
<sequence>MKHLPEQHRKTSDMLLSAIKFEKTNFMNIRKMIPIPKGRSVLYTISLIYSKIGDKNNPPKCDTNVVITLVGKSACAKRHKASPVLNGGGIQ</sequence>
<reference evidence="1 2" key="1">
    <citation type="submission" date="2015-09" db="EMBL/GenBank/DDBJ databases">
        <title>Trachymyrmex zeteki WGS genome.</title>
        <authorList>
            <person name="Nygaard S."/>
            <person name="Hu H."/>
            <person name="Boomsma J."/>
            <person name="Zhang G."/>
        </authorList>
    </citation>
    <scope>NUCLEOTIDE SEQUENCE [LARGE SCALE GENOMIC DNA]</scope>
    <source>
        <strain evidence="1">Tzet28-1</strain>
        <tissue evidence="1">Whole body</tissue>
    </source>
</reference>
<dbReference type="Proteomes" id="UP000075809">
    <property type="component" value="Unassembled WGS sequence"/>
</dbReference>
<evidence type="ECO:0000313" key="2">
    <source>
        <dbReference type="Proteomes" id="UP000075809"/>
    </source>
</evidence>
<organism evidence="1 2">
    <name type="scientific">Mycetomoellerius zeteki</name>
    <dbReference type="NCBI Taxonomy" id="64791"/>
    <lineage>
        <taxon>Eukaryota</taxon>
        <taxon>Metazoa</taxon>
        <taxon>Ecdysozoa</taxon>
        <taxon>Arthropoda</taxon>
        <taxon>Hexapoda</taxon>
        <taxon>Insecta</taxon>
        <taxon>Pterygota</taxon>
        <taxon>Neoptera</taxon>
        <taxon>Endopterygota</taxon>
        <taxon>Hymenoptera</taxon>
        <taxon>Apocrita</taxon>
        <taxon>Aculeata</taxon>
        <taxon>Formicoidea</taxon>
        <taxon>Formicidae</taxon>
        <taxon>Myrmicinae</taxon>
        <taxon>Mycetomoellerius</taxon>
    </lineage>
</organism>
<accession>A0A151X4Q8</accession>
<gene>
    <name evidence="1" type="ORF">ALC60_05701</name>
</gene>
<protein>
    <submittedName>
        <fullName evidence="1">Uncharacterized protein</fullName>
    </submittedName>
</protein>
<dbReference type="EMBL" id="KQ982540">
    <property type="protein sequence ID" value="KYQ55413.1"/>
    <property type="molecule type" value="Genomic_DNA"/>
</dbReference>
<name>A0A151X4Q8_9HYME</name>
<dbReference type="AlphaFoldDB" id="A0A151X4Q8"/>
<evidence type="ECO:0000313" key="1">
    <source>
        <dbReference type="EMBL" id="KYQ55413.1"/>
    </source>
</evidence>
<keyword evidence="2" id="KW-1185">Reference proteome</keyword>